<feature type="transmembrane region" description="Helical" evidence="1">
    <location>
        <begin position="81"/>
        <end position="102"/>
    </location>
</feature>
<dbReference type="GeneID" id="88839132"/>
<keyword evidence="1" id="KW-0812">Transmembrane</keyword>
<reference evidence="3 4" key="1">
    <citation type="submission" date="2020-08" db="EMBL/GenBank/DDBJ databases">
        <title>Genomic Encyclopedia of Type Strains, Phase IV (KMG-IV): sequencing the most valuable type-strain genomes for metagenomic binning, comparative biology and taxonomic classification.</title>
        <authorList>
            <person name="Goeker M."/>
        </authorList>
    </citation>
    <scope>NUCLEOTIDE SEQUENCE [LARGE SCALE GENOMIC DNA]</scope>
    <source>
        <strain evidence="3 4">DSM 4731</strain>
    </source>
</reference>
<gene>
    <name evidence="3" type="ORF">GGQ93_002230</name>
</gene>
<keyword evidence="1" id="KW-0472">Membrane</keyword>
<dbReference type="EMBL" id="JACHOQ010000005">
    <property type="protein sequence ID" value="MBB5740511.1"/>
    <property type="molecule type" value="Genomic_DNA"/>
</dbReference>
<feature type="transmembrane region" description="Helical" evidence="1">
    <location>
        <begin position="114"/>
        <end position="135"/>
    </location>
</feature>
<dbReference type="AlphaFoldDB" id="A0A7W9C7X0"/>
<proteinExistence type="predicted"/>
<organism evidence="3 4">
    <name type="scientific">Brevundimonas aurantiaca</name>
    <dbReference type="NCBI Taxonomy" id="74316"/>
    <lineage>
        <taxon>Bacteria</taxon>
        <taxon>Pseudomonadati</taxon>
        <taxon>Pseudomonadota</taxon>
        <taxon>Alphaproteobacteria</taxon>
        <taxon>Caulobacterales</taxon>
        <taxon>Caulobacteraceae</taxon>
        <taxon>Brevundimonas</taxon>
    </lineage>
</organism>
<feature type="transmembrane region" description="Helical" evidence="1">
    <location>
        <begin position="15"/>
        <end position="38"/>
    </location>
</feature>
<dbReference type="Pfam" id="PF09990">
    <property type="entry name" value="DUF2231"/>
    <property type="match status" value="1"/>
</dbReference>
<keyword evidence="1" id="KW-1133">Transmembrane helix</keyword>
<evidence type="ECO:0000313" key="4">
    <source>
        <dbReference type="Proteomes" id="UP000527324"/>
    </source>
</evidence>
<feature type="domain" description="DUF2231" evidence="2">
    <location>
        <begin position="13"/>
        <end position="133"/>
    </location>
</feature>
<feature type="transmembrane region" description="Helical" evidence="1">
    <location>
        <begin position="50"/>
        <end position="75"/>
    </location>
</feature>
<comment type="caution">
    <text evidence="3">The sequence shown here is derived from an EMBL/GenBank/DDBJ whole genome shotgun (WGS) entry which is preliminary data.</text>
</comment>
<evidence type="ECO:0000256" key="1">
    <source>
        <dbReference type="SAM" id="Phobius"/>
    </source>
</evidence>
<accession>A0A7W9C7X0</accession>
<dbReference type="RefSeq" id="WP_183217041.1">
    <property type="nucleotide sequence ID" value="NZ_CAJFZS010000001.1"/>
</dbReference>
<dbReference type="Proteomes" id="UP000527324">
    <property type="component" value="Unassembled WGS sequence"/>
</dbReference>
<keyword evidence="4" id="KW-1185">Reference proteome</keyword>
<dbReference type="InterPro" id="IPR019251">
    <property type="entry name" value="DUF2231_TM"/>
</dbReference>
<evidence type="ECO:0000259" key="2">
    <source>
        <dbReference type="Pfam" id="PF09990"/>
    </source>
</evidence>
<evidence type="ECO:0000313" key="3">
    <source>
        <dbReference type="EMBL" id="MBB5740511.1"/>
    </source>
</evidence>
<name>A0A7W9C7X0_9CAUL</name>
<protein>
    <submittedName>
        <fullName evidence="3">Putative membrane protein</fullName>
    </submittedName>
</protein>
<sequence length="145" mass="15582">MIAATGSERPAHNPLHAILLCFPIALFTSALISDIAYLRTAEMQWSNFSAWLIVGALVFGGVAGLWAIVQLVLAWRTPQRLATLIYVVALALAWLCGLINAFKHSQDAWSSVGTLGLTLSVLSTLFVLVAGWFAYSAAPVRGIAR</sequence>